<keyword evidence="2" id="KW-1185">Reference proteome</keyword>
<name>A0A1J1J294_9DIPT</name>
<organism evidence="1 2">
    <name type="scientific">Clunio marinus</name>
    <dbReference type="NCBI Taxonomy" id="568069"/>
    <lineage>
        <taxon>Eukaryota</taxon>
        <taxon>Metazoa</taxon>
        <taxon>Ecdysozoa</taxon>
        <taxon>Arthropoda</taxon>
        <taxon>Hexapoda</taxon>
        <taxon>Insecta</taxon>
        <taxon>Pterygota</taxon>
        <taxon>Neoptera</taxon>
        <taxon>Endopterygota</taxon>
        <taxon>Diptera</taxon>
        <taxon>Nematocera</taxon>
        <taxon>Chironomoidea</taxon>
        <taxon>Chironomidae</taxon>
        <taxon>Clunio</taxon>
    </lineage>
</organism>
<evidence type="ECO:0000313" key="2">
    <source>
        <dbReference type="Proteomes" id="UP000183832"/>
    </source>
</evidence>
<accession>A0A1J1J294</accession>
<dbReference type="EMBL" id="CVRI01000067">
    <property type="protein sequence ID" value="CRL06456.1"/>
    <property type="molecule type" value="Genomic_DNA"/>
</dbReference>
<dbReference type="Proteomes" id="UP000183832">
    <property type="component" value="Unassembled WGS sequence"/>
</dbReference>
<protein>
    <submittedName>
        <fullName evidence="1">CLUMA_CG019887, isoform A</fullName>
    </submittedName>
</protein>
<proteinExistence type="predicted"/>
<evidence type="ECO:0000313" key="1">
    <source>
        <dbReference type="EMBL" id="CRL06456.1"/>
    </source>
</evidence>
<gene>
    <name evidence="1" type="ORF">CLUMA_CG019887</name>
</gene>
<sequence length="72" mass="8204">MCTGALAFLIESRRSYDLMATSSSSSWNVVMIRIENEKTKLSVRHHTESFMKPINLNSLLLVACHFIRCSKV</sequence>
<dbReference type="AlphaFoldDB" id="A0A1J1J294"/>
<reference evidence="1 2" key="1">
    <citation type="submission" date="2015-04" db="EMBL/GenBank/DDBJ databases">
        <authorList>
            <person name="Syromyatnikov M.Y."/>
            <person name="Popov V.N."/>
        </authorList>
    </citation>
    <scope>NUCLEOTIDE SEQUENCE [LARGE SCALE GENOMIC DNA]</scope>
</reference>